<comment type="caution">
    <text evidence="16">The sequence shown here is derived from an EMBL/GenBank/DDBJ whole genome shotgun (WGS) entry which is preliminary data.</text>
</comment>
<evidence type="ECO:0000259" key="14">
    <source>
        <dbReference type="Pfam" id="PF00593"/>
    </source>
</evidence>
<feature type="domain" description="TonB-dependent receptor-like beta-barrel" evidence="14">
    <location>
        <begin position="449"/>
        <end position="938"/>
    </location>
</feature>
<dbReference type="PROSITE" id="PS52016">
    <property type="entry name" value="TONB_DEPENDENT_REC_3"/>
    <property type="match status" value="1"/>
</dbReference>
<dbReference type="PROSITE" id="PS51257">
    <property type="entry name" value="PROKAR_LIPOPROTEIN"/>
    <property type="match status" value="1"/>
</dbReference>
<dbReference type="Pfam" id="PF00593">
    <property type="entry name" value="TonB_dep_Rec_b-barrel"/>
    <property type="match status" value="1"/>
</dbReference>
<keyword evidence="9 11" id="KW-0472">Membrane</keyword>
<evidence type="ECO:0000259" key="15">
    <source>
        <dbReference type="Pfam" id="PF07715"/>
    </source>
</evidence>
<keyword evidence="4" id="KW-0410">Iron transport</keyword>
<evidence type="ECO:0000256" key="9">
    <source>
        <dbReference type="ARBA" id="ARBA00023136"/>
    </source>
</evidence>
<dbReference type="InterPro" id="IPR000531">
    <property type="entry name" value="Beta-barrel_TonB"/>
</dbReference>
<feature type="domain" description="TonB-dependent receptor plug" evidence="15">
    <location>
        <begin position="118"/>
        <end position="240"/>
    </location>
</feature>
<dbReference type="InterPro" id="IPR012910">
    <property type="entry name" value="Plug_dom"/>
</dbReference>
<keyword evidence="13" id="KW-0732">Signal</keyword>
<dbReference type="RefSeq" id="WP_381506330.1">
    <property type="nucleotide sequence ID" value="NZ_JBHUOM010000023.1"/>
</dbReference>
<keyword evidence="7" id="KW-0406">Ion transport</keyword>
<feature type="chain" id="PRO_5047188058" evidence="13">
    <location>
        <begin position="21"/>
        <end position="1094"/>
    </location>
</feature>
<comment type="subcellular location">
    <subcellularLocation>
        <location evidence="1 11">Cell outer membrane</location>
        <topology evidence="1 11">Multi-pass membrane protein</topology>
    </subcellularLocation>
</comment>
<dbReference type="InterPro" id="IPR023996">
    <property type="entry name" value="TonB-dep_OMP_SusC/RagA"/>
</dbReference>
<dbReference type="Gene3D" id="2.40.170.20">
    <property type="entry name" value="TonB-dependent receptor, beta-barrel domain"/>
    <property type="match status" value="1"/>
</dbReference>
<keyword evidence="5 11" id="KW-0812">Transmembrane</keyword>
<dbReference type="InterPro" id="IPR008969">
    <property type="entry name" value="CarboxyPept-like_regulatory"/>
</dbReference>
<dbReference type="PANTHER" id="PTHR32552:SF81">
    <property type="entry name" value="TONB-DEPENDENT OUTER MEMBRANE RECEPTOR"/>
    <property type="match status" value="1"/>
</dbReference>
<dbReference type="SUPFAM" id="SSF49464">
    <property type="entry name" value="Carboxypeptidase regulatory domain-like"/>
    <property type="match status" value="1"/>
</dbReference>
<evidence type="ECO:0000256" key="10">
    <source>
        <dbReference type="ARBA" id="ARBA00023237"/>
    </source>
</evidence>
<evidence type="ECO:0000256" key="5">
    <source>
        <dbReference type="ARBA" id="ARBA00022692"/>
    </source>
</evidence>
<dbReference type="Gene3D" id="2.170.130.10">
    <property type="entry name" value="TonB-dependent receptor, plug domain"/>
    <property type="match status" value="1"/>
</dbReference>
<gene>
    <name evidence="16" type="ORF">ACFS25_24585</name>
</gene>
<keyword evidence="10 11" id="KW-0998">Cell outer membrane</keyword>
<keyword evidence="6" id="KW-0408">Iron</keyword>
<dbReference type="InterPro" id="IPR036942">
    <property type="entry name" value="Beta-barrel_TonB_sf"/>
</dbReference>
<keyword evidence="8 12" id="KW-0798">TonB box</keyword>
<organism evidence="16 17">
    <name type="scientific">Spirosoma flavum</name>
    <dbReference type="NCBI Taxonomy" id="2048557"/>
    <lineage>
        <taxon>Bacteria</taxon>
        <taxon>Pseudomonadati</taxon>
        <taxon>Bacteroidota</taxon>
        <taxon>Cytophagia</taxon>
        <taxon>Cytophagales</taxon>
        <taxon>Cytophagaceae</taxon>
        <taxon>Spirosoma</taxon>
    </lineage>
</organism>
<name>A0ABW6AQT9_9BACT</name>
<evidence type="ECO:0000256" key="11">
    <source>
        <dbReference type="PROSITE-ProRule" id="PRU01360"/>
    </source>
</evidence>
<comment type="similarity">
    <text evidence="11 12">Belongs to the TonB-dependent receptor family.</text>
</comment>
<dbReference type="Pfam" id="PF13715">
    <property type="entry name" value="CarbopepD_reg_2"/>
    <property type="match status" value="1"/>
</dbReference>
<dbReference type="NCBIfam" id="TIGR04057">
    <property type="entry name" value="SusC_RagA_signa"/>
    <property type="match status" value="1"/>
</dbReference>
<evidence type="ECO:0000313" key="17">
    <source>
        <dbReference type="Proteomes" id="UP001597512"/>
    </source>
</evidence>
<reference evidence="17" key="1">
    <citation type="journal article" date="2019" name="Int. J. Syst. Evol. Microbiol.">
        <title>The Global Catalogue of Microorganisms (GCM) 10K type strain sequencing project: providing services to taxonomists for standard genome sequencing and annotation.</title>
        <authorList>
            <consortium name="The Broad Institute Genomics Platform"/>
            <consortium name="The Broad Institute Genome Sequencing Center for Infectious Disease"/>
            <person name="Wu L."/>
            <person name="Ma J."/>
        </authorList>
    </citation>
    <scope>NUCLEOTIDE SEQUENCE [LARGE SCALE GENOMIC DNA]</scope>
    <source>
        <strain evidence="17">KCTC 52490</strain>
    </source>
</reference>
<evidence type="ECO:0000256" key="13">
    <source>
        <dbReference type="SAM" id="SignalP"/>
    </source>
</evidence>
<keyword evidence="2 11" id="KW-0813">Transport</keyword>
<dbReference type="NCBIfam" id="TIGR04056">
    <property type="entry name" value="OMP_RagA_SusC"/>
    <property type="match status" value="1"/>
</dbReference>
<evidence type="ECO:0000256" key="12">
    <source>
        <dbReference type="RuleBase" id="RU003357"/>
    </source>
</evidence>
<dbReference type="Proteomes" id="UP001597512">
    <property type="component" value="Unassembled WGS sequence"/>
</dbReference>
<sequence length="1094" mass="117742">MKKYLLLSLLIGLSCSYVWAQGRKITGTVAADEGSGGFAGATVVVKGTTIGTVTDVNGAYTLNVPSSGTTLVFSAVGMQTVEEVIGVRTAINLQLKSDTKQLNEVIITALGLKEERDKFASSVSTVTGKNIAKSGETSLLTGLSGKTSGVIITRNGGDPGAGAYIQIRGQNTINGNAQPLFIVDGIPVSNSSDNNGSAAGNSIVQQSRINDINPEDIESMEVLKGASAAALWGTRAANGVVVITTKKGKDSKGKVNITFKSTVSFDRVNKMHPLQTTYGQGSNGLYSQGNKVSFGDLISDRKGGADTYITDPTAPGYQGFVTFPDGTKRYAIAAGTAANPHGGKNSQDVFDHVNDVYQTGHFTDNSVNISGGNNRSNFMISYSNLNQEGVVKAFSNYQRNTARVNVASQFTEWFRASANLAYSKVFSSRNQQGDNLDGILLGGTRTAPDFDNSQYTGTYTDASGQVFNNAHVSYRNPLGKDQNTIYSNPVWNINNNKNTTDVDRITGNIELGVTPTSWLSVTARSGIDNFIDSRLERFARNSGTYLGGYLSKNWITEKQFNTDVFANATKTFSNDFSGSLLVGVNYNSRRKAILTDAITNLIVPTAPDILTNALNSNLTATNYNSLIRTYAYYAQAEVQAYNMLFLTLTGRSESASTFGSKTKSSFFFPSAALAWQFTKLKGLESSPVLSFGKLRLTWGQVGIQPQPYQNFTTFSPAAYGDAFSGGLSSASSLYGGGYVRSTTAGNDFLRPERKTESEVGVDLRFLNNRINFSATAYTNSTKDVILSLNVPNETGYTVRNINAAELSNKGLELEAGADMLTVGDFKWNLSANFSLNRNKVVSLAGASVQILSDSYQENASLIPGQPFGVFYSTDFLKDESGKYKLDANGFPQGGTDNEIIGNPNPKWRGGLGSTFSYKGLSLYVLFDRVAGNDFYNGTRGALYNIGTHGDQGHTVVAPTGGLKDVAGKLIAAGTSFQGEIKDFGAGPVAINQAWWQGRGTAFNSASYKQFIEDGSATRMREITLSYSLRSEKFRRFTHLSNVDFSLTGRNLVLWTNYTGTDPEVNITGAGLSRGQDWFTNPNTKSLLFSLKITY</sequence>
<evidence type="ECO:0000256" key="8">
    <source>
        <dbReference type="ARBA" id="ARBA00023077"/>
    </source>
</evidence>
<proteinExistence type="inferred from homology"/>
<evidence type="ECO:0000256" key="1">
    <source>
        <dbReference type="ARBA" id="ARBA00004571"/>
    </source>
</evidence>
<dbReference type="InterPro" id="IPR037066">
    <property type="entry name" value="Plug_dom_sf"/>
</dbReference>
<keyword evidence="3 11" id="KW-1134">Transmembrane beta strand</keyword>
<keyword evidence="17" id="KW-1185">Reference proteome</keyword>
<dbReference type="PANTHER" id="PTHR32552">
    <property type="entry name" value="FERRICHROME IRON RECEPTOR-RELATED"/>
    <property type="match status" value="1"/>
</dbReference>
<dbReference type="SUPFAM" id="SSF56935">
    <property type="entry name" value="Porins"/>
    <property type="match status" value="1"/>
</dbReference>
<evidence type="ECO:0000313" key="16">
    <source>
        <dbReference type="EMBL" id="MFD2936982.1"/>
    </source>
</evidence>
<evidence type="ECO:0000256" key="6">
    <source>
        <dbReference type="ARBA" id="ARBA00023004"/>
    </source>
</evidence>
<dbReference type="Pfam" id="PF07715">
    <property type="entry name" value="Plug"/>
    <property type="match status" value="1"/>
</dbReference>
<evidence type="ECO:0000256" key="4">
    <source>
        <dbReference type="ARBA" id="ARBA00022496"/>
    </source>
</evidence>
<dbReference type="EMBL" id="JBHUOM010000023">
    <property type="protein sequence ID" value="MFD2936982.1"/>
    <property type="molecule type" value="Genomic_DNA"/>
</dbReference>
<protein>
    <submittedName>
        <fullName evidence="16">SusC/RagA family TonB-linked outer membrane protein</fullName>
    </submittedName>
</protein>
<evidence type="ECO:0000256" key="3">
    <source>
        <dbReference type="ARBA" id="ARBA00022452"/>
    </source>
</evidence>
<dbReference type="InterPro" id="IPR039426">
    <property type="entry name" value="TonB-dep_rcpt-like"/>
</dbReference>
<evidence type="ECO:0000256" key="7">
    <source>
        <dbReference type="ARBA" id="ARBA00023065"/>
    </source>
</evidence>
<dbReference type="Gene3D" id="2.60.40.1120">
    <property type="entry name" value="Carboxypeptidase-like, regulatory domain"/>
    <property type="match status" value="1"/>
</dbReference>
<feature type="signal peptide" evidence="13">
    <location>
        <begin position="1"/>
        <end position="20"/>
    </location>
</feature>
<dbReference type="InterPro" id="IPR023997">
    <property type="entry name" value="TonB-dep_OMP_SusC/RagA_CS"/>
</dbReference>
<evidence type="ECO:0000256" key="2">
    <source>
        <dbReference type="ARBA" id="ARBA00022448"/>
    </source>
</evidence>
<accession>A0ABW6AQT9</accession>